<dbReference type="Pfam" id="PF00291">
    <property type="entry name" value="PALP"/>
    <property type="match status" value="1"/>
</dbReference>
<evidence type="ECO:0000256" key="1">
    <source>
        <dbReference type="ARBA" id="ARBA00001933"/>
    </source>
</evidence>
<dbReference type="CDD" id="cd06446">
    <property type="entry name" value="Trp-synth_B"/>
    <property type="match status" value="1"/>
</dbReference>
<dbReference type="InterPro" id="IPR006654">
    <property type="entry name" value="Trp_synth_beta"/>
</dbReference>
<feature type="domain" description="Tryptophan synthase beta chain-like PALP" evidence="12">
    <location>
        <begin position="70"/>
        <end position="387"/>
    </location>
</feature>
<dbReference type="Proteomes" id="UP001300012">
    <property type="component" value="Unassembled WGS sequence"/>
</dbReference>
<evidence type="ECO:0000256" key="10">
    <source>
        <dbReference type="ARBA" id="ARBA00049047"/>
    </source>
</evidence>
<protein>
    <recommendedName>
        <fullName evidence="11">Tryptophan synthase beta chain</fullName>
        <ecNumber evidence="11">4.2.1.20</ecNumber>
    </recommendedName>
</protein>
<comment type="similarity">
    <text evidence="3 11">Belongs to the TrpB family.</text>
</comment>
<comment type="subunit">
    <text evidence="4 11">Tetramer of two alpha and two beta chains.</text>
</comment>
<dbReference type="PANTHER" id="PTHR48077">
    <property type="entry name" value="TRYPTOPHAN SYNTHASE-RELATED"/>
    <property type="match status" value="1"/>
</dbReference>
<evidence type="ECO:0000313" key="14">
    <source>
        <dbReference type="Proteomes" id="UP001300012"/>
    </source>
</evidence>
<evidence type="ECO:0000256" key="7">
    <source>
        <dbReference type="ARBA" id="ARBA00022898"/>
    </source>
</evidence>
<dbReference type="PANTHER" id="PTHR48077:SF3">
    <property type="entry name" value="TRYPTOPHAN SYNTHASE"/>
    <property type="match status" value="1"/>
</dbReference>
<proteinExistence type="inferred from homology"/>
<comment type="caution">
    <text evidence="13">The sequence shown here is derived from an EMBL/GenBank/DDBJ whole genome shotgun (WGS) entry which is preliminary data.</text>
</comment>
<dbReference type="InterPro" id="IPR006653">
    <property type="entry name" value="Trp_synth_b_CS"/>
</dbReference>
<dbReference type="InterPro" id="IPR036052">
    <property type="entry name" value="TrpB-like_PALP_sf"/>
</dbReference>
<dbReference type="EMBL" id="JANQBD010000004">
    <property type="protein sequence ID" value="MCR8630963.1"/>
    <property type="molecule type" value="Genomic_DNA"/>
</dbReference>
<evidence type="ECO:0000256" key="9">
    <source>
        <dbReference type="ARBA" id="ARBA00023239"/>
    </source>
</evidence>
<evidence type="ECO:0000256" key="2">
    <source>
        <dbReference type="ARBA" id="ARBA00004733"/>
    </source>
</evidence>
<comment type="cofactor">
    <cofactor evidence="1 11">
        <name>pyridoxal 5'-phosphate</name>
        <dbReference type="ChEBI" id="CHEBI:597326"/>
    </cofactor>
</comment>
<reference evidence="13 14" key="1">
    <citation type="submission" date="2022-08" db="EMBL/GenBank/DDBJ databases">
        <title>Paenibacillus endoradicis sp. nov., Paenibacillus radicibacter sp. nov and Paenibacillus pararadicis sp. nov., three cold-adapted plant growth-promoting bacteria isolated from root of Larix gmelinii in Great Khingan.</title>
        <authorList>
            <person name="Xue H."/>
        </authorList>
    </citation>
    <scope>NUCLEOTIDE SEQUENCE [LARGE SCALE GENOMIC DNA]</scope>
    <source>
        <strain evidence="13 14">N5-1-1-5</strain>
    </source>
</reference>
<dbReference type="PROSITE" id="PS00168">
    <property type="entry name" value="TRP_SYNTHASE_BETA"/>
    <property type="match status" value="1"/>
</dbReference>
<keyword evidence="14" id="KW-1185">Reference proteome</keyword>
<keyword evidence="6 11" id="KW-0822">Tryptophan biosynthesis</keyword>
<keyword evidence="7 11" id="KW-0663">Pyridoxal phosphate</keyword>
<accession>A0ABT1YCN7</accession>
<evidence type="ECO:0000259" key="12">
    <source>
        <dbReference type="Pfam" id="PF00291"/>
    </source>
</evidence>
<keyword evidence="9 11" id="KW-0456">Lyase</keyword>
<dbReference type="PIRSF" id="PIRSF001413">
    <property type="entry name" value="Trp_syn_beta"/>
    <property type="match status" value="1"/>
</dbReference>
<keyword evidence="5 11" id="KW-0028">Amino-acid biosynthesis</keyword>
<feature type="modified residue" description="N6-(pyridoxal phosphate)lysine" evidence="11">
    <location>
        <position position="104"/>
    </location>
</feature>
<dbReference type="InterPro" id="IPR023026">
    <property type="entry name" value="Trp_synth_beta/beta-like"/>
</dbReference>
<evidence type="ECO:0000256" key="6">
    <source>
        <dbReference type="ARBA" id="ARBA00022822"/>
    </source>
</evidence>
<comment type="function">
    <text evidence="11">The beta subunit is responsible for the synthesis of L-tryptophan from indole and L-serine.</text>
</comment>
<evidence type="ECO:0000256" key="11">
    <source>
        <dbReference type="HAMAP-Rule" id="MF_00133"/>
    </source>
</evidence>
<comment type="catalytic activity">
    <reaction evidence="10 11">
        <text>(1S,2R)-1-C-(indol-3-yl)glycerol 3-phosphate + L-serine = D-glyceraldehyde 3-phosphate + L-tryptophan + H2O</text>
        <dbReference type="Rhea" id="RHEA:10532"/>
        <dbReference type="ChEBI" id="CHEBI:15377"/>
        <dbReference type="ChEBI" id="CHEBI:33384"/>
        <dbReference type="ChEBI" id="CHEBI:57912"/>
        <dbReference type="ChEBI" id="CHEBI:58866"/>
        <dbReference type="ChEBI" id="CHEBI:59776"/>
        <dbReference type="EC" id="4.2.1.20"/>
    </reaction>
</comment>
<evidence type="ECO:0000256" key="3">
    <source>
        <dbReference type="ARBA" id="ARBA00009982"/>
    </source>
</evidence>
<sequence>MSEIKSVFKSGSAEAHTLLSENGYYGNYGGSFIPEILVPAFEEISKQFEVIKNDEAFWQEYCALLADYSGRPTPLTYADRLTEHFGRAKIYVKREDLNHTGAHKLNNALGQAMLAKKMGKTRIIAETGAGQHGVATATVAAKLGLSATIYMGREDMERQYANVFWMRRLGAEVVAVDYGSQTLKDAINETLRDWVSSFETTHYVLGTASGAHPFPAIVAFFQSIIGIEAKQQIIQAAGQLPSHVYACVGGGSNALGIFQAFYPHDEVQLVGVEAGGQGKESGNHAARIAYGEGMPGVAQGYKTMFLQNKDGQMHDTHSIAAGLDYVGVSPILTDLSEKGRVQFAAATDAEVIDALEVVMKTEGLIPALESTHAFAGAFQHLAESSRSDIFIINMSGRGDKDIFNVAEGLRDEEWKAFIQQKNKQYND</sequence>
<dbReference type="SUPFAM" id="SSF53686">
    <property type="entry name" value="Tryptophan synthase beta subunit-like PLP-dependent enzymes"/>
    <property type="match status" value="1"/>
</dbReference>
<dbReference type="NCBIfam" id="TIGR00263">
    <property type="entry name" value="trpB"/>
    <property type="match status" value="1"/>
</dbReference>
<dbReference type="InterPro" id="IPR001926">
    <property type="entry name" value="TrpB-like_PALP"/>
</dbReference>
<evidence type="ECO:0000313" key="13">
    <source>
        <dbReference type="EMBL" id="MCR8630963.1"/>
    </source>
</evidence>
<gene>
    <name evidence="11 13" type="primary">trpB</name>
    <name evidence="13" type="ORF">NV381_07085</name>
</gene>
<evidence type="ECO:0000256" key="8">
    <source>
        <dbReference type="ARBA" id="ARBA00023141"/>
    </source>
</evidence>
<dbReference type="Gene3D" id="3.40.50.1100">
    <property type="match status" value="2"/>
</dbReference>
<keyword evidence="8 11" id="KW-0057">Aromatic amino acid biosynthesis</keyword>
<comment type="pathway">
    <text evidence="2 11">Amino-acid biosynthesis; L-tryptophan biosynthesis; L-tryptophan from chorismate: step 5/5.</text>
</comment>
<name>A0ABT1YCN7_9BACL</name>
<dbReference type="RefSeq" id="WP_258212568.1">
    <property type="nucleotide sequence ID" value="NZ_JANQBD010000004.1"/>
</dbReference>
<evidence type="ECO:0000256" key="4">
    <source>
        <dbReference type="ARBA" id="ARBA00011270"/>
    </source>
</evidence>
<evidence type="ECO:0000256" key="5">
    <source>
        <dbReference type="ARBA" id="ARBA00022605"/>
    </source>
</evidence>
<dbReference type="GO" id="GO:0004834">
    <property type="term" value="F:tryptophan synthase activity"/>
    <property type="evidence" value="ECO:0007669"/>
    <property type="project" value="UniProtKB-EC"/>
</dbReference>
<organism evidence="13 14">
    <name type="scientific">Paenibacillus radicis</name>
    <name type="common">ex Xue et al. 2023</name>
    <dbReference type="NCBI Taxonomy" id="2972489"/>
    <lineage>
        <taxon>Bacteria</taxon>
        <taxon>Bacillati</taxon>
        <taxon>Bacillota</taxon>
        <taxon>Bacilli</taxon>
        <taxon>Bacillales</taxon>
        <taxon>Paenibacillaceae</taxon>
        <taxon>Paenibacillus</taxon>
    </lineage>
</organism>
<dbReference type="EC" id="4.2.1.20" evidence="11"/>
<dbReference type="HAMAP" id="MF_00133">
    <property type="entry name" value="Trp_synth_beta"/>
    <property type="match status" value="1"/>
</dbReference>